<dbReference type="InterPro" id="IPR057366">
    <property type="entry name" value="TRPM-like"/>
</dbReference>
<dbReference type="Proteomes" id="UP000663872">
    <property type="component" value="Unassembled WGS sequence"/>
</dbReference>
<feature type="transmembrane region" description="Helical" evidence="8">
    <location>
        <begin position="1513"/>
        <end position="1540"/>
    </location>
</feature>
<feature type="transmembrane region" description="Helical" evidence="8">
    <location>
        <begin position="53"/>
        <end position="72"/>
    </location>
</feature>
<comment type="subcellular location">
    <subcellularLocation>
        <location evidence="1">Membrane</location>
        <topology evidence="1">Multi-pass membrane protein</topology>
    </subcellularLocation>
</comment>
<evidence type="ECO:0000256" key="8">
    <source>
        <dbReference type="SAM" id="Phobius"/>
    </source>
</evidence>
<protein>
    <recommendedName>
        <fullName evidence="14">Transient receptor potential cation channel subfamily M member 3</fullName>
    </recommendedName>
</protein>
<feature type="domain" description="Ion transport" evidence="9">
    <location>
        <begin position="1339"/>
        <end position="1546"/>
    </location>
</feature>
<keyword evidence="6 8" id="KW-0472">Membrane</keyword>
<evidence type="ECO:0008006" key="14">
    <source>
        <dbReference type="Google" id="ProtNLM"/>
    </source>
</evidence>
<dbReference type="EMBL" id="CAJNYT010001276">
    <property type="protein sequence ID" value="CAF3402098.1"/>
    <property type="molecule type" value="Genomic_DNA"/>
</dbReference>
<evidence type="ECO:0000313" key="13">
    <source>
        <dbReference type="Proteomes" id="UP000663872"/>
    </source>
</evidence>
<keyword evidence="4 8" id="KW-1133">Transmembrane helix</keyword>
<reference evidence="12" key="1">
    <citation type="submission" date="2021-02" db="EMBL/GenBank/DDBJ databases">
        <authorList>
            <person name="Nowell W R."/>
        </authorList>
    </citation>
    <scope>NUCLEOTIDE SEQUENCE</scope>
</reference>
<feature type="transmembrane region" description="Helical" evidence="8">
    <location>
        <begin position="1451"/>
        <end position="1472"/>
    </location>
</feature>
<dbReference type="Pfam" id="PF18139">
    <property type="entry name" value="LSDAT_euk"/>
    <property type="match status" value="1"/>
</dbReference>
<evidence type="ECO:0000259" key="9">
    <source>
        <dbReference type="Pfam" id="PF00520"/>
    </source>
</evidence>
<evidence type="ECO:0000256" key="3">
    <source>
        <dbReference type="ARBA" id="ARBA00022692"/>
    </source>
</evidence>
<feature type="transmembrane region" description="Helical" evidence="8">
    <location>
        <begin position="1379"/>
        <end position="1400"/>
    </location>
</feature>
<keyword evidence="2" id="KW-0813">Transport</keyword>
<sequence>MEVIISEPDMVSKGSKFAYSVGHVLNDLTASMWFSYLLVYYHRIVNFSNASAGYLLLIGQIADAISTTFVGFESDRTRTGLFHYGRRKSWHIIGVICVLCSFPFCFNLCVECKDSDLWAQFIYYTMFIIIFQFGWSCSQITHLAMINELTHKDDERVALNSYRYAWSVVSNIFVYTIASILLGFHPSNDETDITSVDAPIFRTLSFIVVGIGFICMIIFHVFLKESQQPAEETEHRLQLSLTSSGRLKRMTWIRFLREKQFYQCGFIWMCARIILNVTQVFLPLYIIDTISVLNRVYVAIAPLCCYLSGLLASFPMRAINKALGRKITIIFGLCFILASAILFWFIFDLKDHLQIEITLISACVLLGIGTSTTNICSFSLASDLIGLNTECGAFVYGIMSFADKLANGIVIATVQQWNPCTLASSTTCALYYRYILTFIPIGVAILTILMILSMWKTNIGGNRHELHKAINAEYNGTITFSDNKSNRAQFICVPPDASVTHVKKLMLRHWCKDKPSLVISITGGAKNYNMSGKLLRAFRRGLRKVATTTGAWIITGGMNTGIMKLVGDIVPTNPNNSRPIHIIGIATWGCVSNCDQLLVHGRNVRYLEARSEEKGQAPLEPNHTEFIFINDGTKRKYGGEIVFRANLERAIAEGFFAPQPSPNLTDSLRCPSRSISTRPEPSDPVPVVLLVVEGGPNTVRTVHEAVVKNSIPAVFIQGTGRCCDLFAEALQVYDRCLAQPKHSAATKNTQPTTVQTNNDELRNKLQKALKDIISDISGESGAKPGKKAQKPTVELKQRESVTVDYFELVYECVVTRRNFLSVVSLNPRDPVEPDIDVAILKALLNATSSSESVTTCNNRKYEQFRLALEWKRPDIVKKLIMTDEEDWKNPLLTDLFEKALNRKQTDFVKLFLDHDFPLTNIFGSQSKLLLLYENSMKIPRSIKVLHDAPLFTIYKHIIQPLIGDLFDIDAALNTGKQASDTRLNIPALSSYCVPCGRNAQRESEAASEGIEIPPIENHSDCHIDVDKELFIWSVITNRHELNLLFWARCKNKICAALVAALVYRKYAHKNHDNRYYEKADEFEGWAVEILDRFHQSDPYICTEAIIRQTPAYGNVTWLDLAIKANAKQFIGHRAVQEVLNNIWFGYIDQEESGLMIILSTIMPWFSGFLHYHDKLVKVTEQQTLLENLLSTSDFLERTETPDSTHLSCREPDDVTSGLINDVTIKEPRSADSKHPGRFEKTTTRVKKYFGDIFKFLSAPYVKYLYSLYCHVAFLLLFTYLLLCDFFPLYDIPFDSCGVSHELENVADLKSVTKTQSNHNNETNIKTTAPYGLQKRGQPAVKEYILFVWVSTLLGEELRQLLTQESPSIYKKLTTYFSPFWNKLDVLAILLFYVGCVLRFLPSGEGFCAARIALSVDLTLWFIRSLDIFAAIRRLGPKLVMIGEMVNDLKSFMLILSIFIFGFGVCFHSLIYGTKIFSWHIPRDIINLAYWQMFGELNSLELFEKNYQANGYTLFILLVVYMTIVSVLLVNLLIAMLSYIFDRLHTNTDQIWKFQRYELICEYLSRPSLPPPLILLSHVWRLVLYTLLRCCRLHSLQEIYDQHTKRTTYKLKYNEQSASVIEKAEDAYADDYFNHSKLSEQLNEEREIDEEPINSPQEVVLKKIQILESQVQVIRDQVKATRDEQNQILNYLDCIMEGIKNMSGVDVRMPKRRHVEADDSIDDTFNNSYYSAYEVRRDSPVEQIHDSTPAFPYERS</sequence>
<feature type="transmembrane region" description="Helical" evidence="8">
    <location>
        <begin position="327"/>
        <end position="347"/>
    </location>
</feature>
<dbReference type="SUPFAM" id="SSF103473">
    <property type="entry name" value="MFS general substrate transporter"/>
    <property type="match status" value="1"/>
</dbReference>
<dbReference type="InterPro" id="IPR036259">
    <property type="entry name" value="MFS_trans_sf"/>
</dbReference>
<feature type="domain" description="TRPM-like" evidence="11">
    <location>
        <begin position="880"/>
        <end position="1132"/>
    </location>
</feature>
<comment type="caution">
    <text evidence="12">The sequence shown here is derived from an EMBL/GenBank/DDBJ whole genome shotgun (WGS) entry which is preliminary data.</text>
</comment>
<feature type="transmembrane region" description="Helical" evidence="8">
    <location>
        <begin position="266"/>
        <end position="286"/>
    </location>
</feature>
<dbReference type="PANTHER" id="PTHR13800">
    <property type="entry name" value="TRANSIENT RECEPTOR POTENTIAL CATION CHANNEL, SUBFAMILY M, MEMBER 6"/>
    <property type="match status" value="1"/>
</dbReference>
<feature type="transmembrane region" description="Helical" evidence="8">
    <location>
        <begin position="434"/>
        <end position="455"/>
    </location>
</feature>
<evidence type="ECO:0000313" key="12">
    <source>
        <dbReference type="EMBL" id="CAF3402098.1"/>
    </source>
</evidence>
<feature type="transmembrane region" description="Helical" evidence="8">
    <location>
        <begin position="92"/>
        <end position="110"/>
    </location>
</feature>
<feature type="domain" description="TRPM SLOG" evidence="10">
    <location>
        <begin position="488"/>
        <end position="764"/>
    </location>
</feature>
<dbReference type="PANTHER" id="PTHR13800:SF12">
    <property type="entry name" value="TRANSIENT RECEPTOR POTENTIAL CATION CHANNEL SUBFAMILY M MEMBER-LIKE 2"/>
    <property type="match status" value="1"/>
</dbReference>
<dbReference type="GO" id="GO:0099604">
    <property type="term" value="F:ligand-gated calcium channel activity"/>
    <property type="evidence" value="ECO:0007669"/>
    <property type="project" value="TreeGrafter"/>
</dbReference>
<evidence type="ECO:0000256" key="1">
    <source>
        <dbReference type="ARBA" id="ARBA00004141"/>
    </source>
</evidence>
<evidence type="ECO:0000259" key="10">
    <source>
        <dbReference type="Pfam" id="PF18139"/>
    </source>
</evidence>
<evidence type="ECO:0000256" key="7">
    <source>
        <dbReference type="ARBA" id="ARBA00023303"/>
    </source>
</evidence>
<feature type="transmembrane region" description="Helical" evidence="8">
    <location>
        <begin position="164"/>
        <end position="184"/>
    </location>
</feature>
<evidence type="ECO:0000256" key="5">
    <source>
        <dbReference type="ARBA" id="ARBA00023065"/>
    </source>
</evidence>
<dbReference type="CDD" id="cd17491">
    <property type="entry name" value="MFS_MFSD12"/>
    <property type="match status" value="1"/>
</dbReference>
<dbReference type="Gene3D" id="1.20.1250.20">
    <property type="entry name" value="MFS general substrate transporter like domains"/>
    <property type="match status" value="1"/>
</dbReference>
<feature type="transmembrane region" description="Helical" evidence="8">
    <location>
        <begin position="204"/>
        <end position="223"/>
    </location>
</feature>
<dbReference type="GO" id="GO:0005886">
    <property type="term" value="C:plasma membrane"/>
    <property type="evidence" value="ECO:0007669"/>
    <property type="project" value="TreeGrafter"/>
</dbReference>
<evidence type="ECO:0000256" key="4">
    <source>
        <dbReference type="ARBA" id="ARBA00022989"/>
    </source>
</evidence>
<dbReference type="InterPro" id="IPR041491">
    <property type="entry name" value="TRPM_SLOG"/>
</dbReference>
<dbReference type="InterPro" id="IPR005821">
    <property type="entry name" value="Ion_trans_dom"/>
</dbReference>
<feature type="transmembrane region" description="Helical" evidence="8">
    <location>
        <begin position="292"/>
        <end position="315"/>
    </location>
</feature>
<feature type="transmembrane region" description="Helical" evidence="8">
    <location>
        <begin position="21"/>
        <end position="41"/>
    </location>
</feature>
<evidence type="ECO:0000256" key="6">
    <source>
        <dbReference type="ARBA" id="ARBA00023136"/>
    </source>
</evidence>
<evidence type="ECO:0000259" key="11">
    <source>
        <dbReference type="Pfam" id="PF25508"/>
    </source>
</evidence>
<gene>
    <name evidence="12" type="ORF">GRG538_LOCUS10106</name>
</gene>
<proteinExistence type="predicted"/>
<dbReference type="Pfam" id="PF25508">
    <property type="entry name" value="TRPM2"/>
    <property type="match status" value="1"/>
</dbReference>
<keyword evidence="5" id="KW-0406">Ion transport</keyword>
<name>A0A818A6H8_9BILA</name>
<keyword evidence="3 8" id="KW-0812">Transmembrane</keyword>
<dbReference type="FunFam" id="1.20.1250.20:FF:000431">
    <property type="entry name" value="Predicted protein"/>
    <property type="match status" value="1"/>
</dbReference>
<dbReference type="Pfam" id="PF13347">
    <property type="entry name" value="MFS_2"/>
    <property type="match status" value="1"/>
</dbReference>
<feature type="transmembrane region" description="Helical" evidence="8">
    <location>
        <begin position="359"/>
        <end position="381"/>
    </location>
</feature>
<accession>A0A818A6H8</accession>
<dbReference type="Pfam" id="PF00520">
    <property type="entry name" value="Ion_trans"/>
    <property type="match status" value="1"/>
</dbReference>
<evidence type="ECO:0000256" key="2">
    <source>
        <dbReference type="ARBA" id="ARBA00022448"/>
    </source>
</evidence>
<organism evidence="12 13">
    <name type="scientific">Rotaria socialis</name>
    <dbReference type="NCBI Taxonomy" id="392032"/>
    <lineage>
        <taxon>Eukaryota</taxon>
        <taxon>Metazoa</taxon>
        <taxon>Spiralia</taxon>
        <taxon>Gnathifera</taxon>
        <taxon>Rotifera</taxon>
        <taxon>Eurotatoria</taxon>
        <taxon>Bdelloidea</taxon>
        <taxon>Philodinida</taxon>
        <taxon>Philodinidae</taxon>
        <taxon>Rotaria</taxon>
    </lineage>
</organism>
<keyword evidence="7" id="KW-0407">Ion channel</keyword>
<feature type="transmembrane region" description="Helical" evidence="8">
    <location>
        <begin position="1263"/>
        <end position="1282"/>
    </location>
</feature>
<dbReference type="InterPro" id="IPR050927">
    <property type="entry name" value="TRPM"/>
</dbReference>
<feature type="transmembrane region" description="Helical" evidence="8">
    <location>
        <begin position="122"/>
        <end position="144"/>
    </location>
</feature>